<dbReference type="AlphaFoldDB" id="A0A2T4MWB7"/>
<reference evidence="1 2" key="1">
    <citation type="submission" date="2018-03" db="EMBL/GenBank/DDBJ databases">
        <title>Aeromonas veronii whole genome sequencing and analysis.</title>
        <authorList>
            <person name="Xie H."/>
            <person name="Liu T."/>
            <person name="Wang K."/>
        </authorList>
    </citation>
    <scope>NUCLEOTIDE SEQUENCE [LARGE SCALE GENOMIC DNA]</scope>
    <source>
        <strain evidence="1 2">XH.VA.1</strain>
    </source>
</reference>
<evidence type="ECO:0000313" key="2">
    <source>
        <dbReference type="Proteomes" id="UP000241986"/>
    </source>
</evidence>
<proteinExistence type="predicted"/>
<name>A0A2T4MWB7_AERVE</name>
<dbReference type="Proteomes" id="UP000241986">
    <property type="component" value="Unassembled WGS sequence"/>
</dbReference>
<organism evidence="1 2">
    <name type="scientific">Aeromonas veronii</name>
    <dbReference type="NCBI Taxonomy" id="654"/>
    <lineage>
        <taxon>Bacteria</taxon>
        <taxon>Pseudomonadati</taxon>
        <taxon>Pseudomonadota</taxon>
        <taxon>Gammaproteobacteria</taxon>
        <taxon>Aeromonadales</taxon>
        <taxon>Aeromonadaceae</taxon>
        <taxon>Aeromonas</taxon>
    </lineage>
</organism>
<comment type="caution">
    <text evidence="1">The sequence shown here is derived from an EMBL/GenBank/DDBJ whole genome shotgun (WGS) entry which is preliminary data.</text>
</comment>
<sequence>MGSDVVMVELPGCADPVMFDYKTQQCGTKEKLLEALKEYGYSVDAGRHGVVELWKDDSGAYQCQFTCYDVVDPDSKHTGDFDAAKKWLDTWWDKQHDFA</sequence>
<protein>
    <submittedName>
        <fullName evidence="1">Uncharacterized protein</fullName>
    </submittedName>
</protein>
<dbReference type="RefSeq" id="WP_107684497.1">
    <property type="nucleotide sequence ID" value="NZ_PZKL01000045.1"/>
</dbReference>
<evidence type="ECO:0000313" key="1">
    <source>
        <dbReference type="EMBL" id="PTH78872.1"/>
    </source>
</evidence>
<dbReference type="EMBL" id="PZKL01000045">
    <property type="protein sequence ID" value="PTH78872.1"/>
    <property type="molecule type" value="Genomic_DNA"/>
</dbReference>
<accession>A0A2T4MWB7</accession>
<gene>
    <name evidence="1" type="ORF">DAA48_20740</name>
</gene>